<accession>A0A183U7F6</accession>
<keyword evidence="2" id="KW-1185">Reference proteome</keyword>
<dbReference type="Proteomes" id="UP000050794">
    <property type="component" value="Unassembled WGS sequence"/>
</dbReference>
<reference evidence="3" key="1">
    <citation type="submission" date="2016-06" db="UniProtKB">
        <authorList>
            <consortium name="WormBaseParasite"/>
        </authorList>
    </citation>
    <scope>IDENTIFICATION</scope>
</reference>
<dbReference type="EMBL" id="UYWY01007491">
    <property type="protein sequence ID" value="VDM30143.1"/>
    <property type="molecule type" value="Genomic_DNA"/>
</dbReference>
<sequence>MAYSGQIPSRDAVNTDFGSVQTGVIFDEGIARLVPNLSYDSTPKVINILGFFFCLVQSIFRGSAF</sequence>
<organism evidence="2 3">
    <name type="scientific">Toxocara canis</name>
    <name type="common">Canine roundworm</name>
    <dbReference type="NCBI Taxonomy" id="6265"/>
    <lineage>
        <taxon>Eukaryota</taxon>
        <taxon>Metazoa</taxon>
        <taxon>Ecdysozoa</taxon>
        <taxon>Nematoda</taxon>
        <taxon>Chromadorea</taxon>
        <taxon>Rhabditida</taxon>
        <taxon>Spirurina</taxon>
        <taxon>Ascaridomorpha</taxon>
        <taxon>Ascaridoidea</taxon>
        <taxon>Toxocaridae</taxon>
        <taxon>Toxocara</taxon>
    </lineage>
</organism>
<dbReference type="WBParaSite" id="TCNE_0000442601-mRNA-1">
    <property type="protein sequence ID" value="TCNE_0000442601-mRNA-1"/>
    <property type="gene ID" value="TCNE_0000442601"/>
</dbReference>
<proteinExistence type="predicted"/>
<gene>
    <name evidence="1" type="ORF">TCNE_LOCUS4426</name>
</gene>
<evidence type="ECO:0000313" key="3">
    <source>
        <dbReference type="WBParaSite" id="TCNE_0000442601-mRNA-1"/>
    </source>
</evidence>
<evidence type="ECO:0000313" key="1">
    <source>
        <dbReference type="EMBL" id="VDM30143.1"/>
    </source>
</evidence>
<dbReference type="AlphaFoldDB" id="A0A183U7F6"/>
<protein>
    <submittedName>
        <fullName evidence="3">Peptidase A1 domain-containing protein</fullName>
    </submittedName>
</protein>
<reference evidence="1 2" key="2">
    <citation type="submission" date="2018-11" db="EMBL/GenBank/DDBJ databases">
        <authorList>
            <consortium name="Pathogen Informatics"/>
        </authorList>
    </citation>
    <scope>NUCLEOTIDE SEQUENCE [LARGE SCALE GENOMIC DNA]</scope>
</reference>
<evidence type="ECO:0000313" key="2">
    <source>
        <dbReference type="Proteomes" id="UP000050794"/>
    </source>
</evidence>
<name>A0A183U7F6_TOXCA</name>